<comment type="caution">
    <text evidence="2">The sequence shown here is derived from an EMBL/GenBank/DDBJ whole genome shotgun (WGS) entry which is preliminary data.</text>
</comment>
<reference evidence="3" key="1">
    <citation type="submission" date="2017-03" db="EMBL/GenBank/DDBJ databases">
        <title>Genomes of endolithic fungi from Antarctica.</title>
        <authorList>
            <person name="Coleine C."/>
            <person name="Masonjones S."/>
            <person name="Stajich J.E."/>
        </authorList>
    </citation>
    <scope>NUCLEOTIDE SEQUENCE [LARGE SCALE GENOMIC DNA]</scope>
    <source>
        <strain evidence="3">CCFEE 5527</strain>
    </source>
</reference>
<gene>
    <name evidence="2" type="ORF">B0A48_00794</name>
</gene>
<evidence type="ECO:0000313" key="3">
    <source>
        <dbReference type="Proteomes" id="UP000192596"/>
    </source>
</evidence>
<dbReference type="AlphaFoldDB" id="A0A1V8TRC8"/>
<dbReference type="InParanoid" id="A0A1V8TRC8"/>
<evidence type="ECO:0000313" key="2">
    <source>
        <dbReference type="EMBL" id="OQO13919.1"/>
    </source>
</evidence>
<accession>A0A1V8TRC8</accession>
<name>A0A1V8TRC8_9PEZI</name>
<proteinExistence type="predicted"/>
<dbReference type="Proteomes" id="UP000192596">
    <property type="component" value="Unassembled WGS sequence"/>
</dbReference>
<organism evidence="2 3">
    <name type="scientific">Cryoendolithus antarcticus</name>
    <dbReference type="NCBI Taxonomy" id="1507870"/>
    <lineage>
        <taxon>Eukaryota</taxon>
        <taxon>Fungi</taxon>
        <taxon>Dikarya</taxon>
        <taxon>Ascomycota</taxon>
        <taxon>Pezizomycotina</taxon>
        <taxon>Dothideomycetes</taxon>
        <taxon>Dothideomycetidae</taxon>
        <taxon>Cladosporiales</taxon>
        <taxon>Cladosporiaceae</taxon>
        <taxon>Cryoendolithus</taxon>
    </lineage>
</organism>
<dbReference type="EMBL" id="NAJO01000002">
    <property type="protein sequence ID" value="OQO13919.1"/>
    <property type="molecule type" value="Genomic_DNA"/>
</dbReference>
<dbReference type="InterPro" id="IPR058645">
    <property type="entry name" value="NTF2-like_dom_7"/>
</dbReference>
<protein>
    <recommendedName>
        <fullName evidence="1">NTF2-like domain-containing protein</fullName>
    </recommendedName>
</protein>
<feature type="domain" description="NTF2-like" evidence="1">
    <location>
        <begin position="26"/>
        <end position="167"/>
    </location>
</feature>
<dbReference type="OrthoDB" id="5596743at2759"/>
<evidence type="ECO:0000259" key="1">
    <source>
        <dbReference type="Pfam" id="PF26534"/>
    </source>
</evidence>
<sequence length="189" mass="20422">MHFPTLANATAALSGAVSWHGHHNKHCLTSSKADEIAQTFGGIIQIYNNDVANALFAEDFTDYSGSIQSLKNGGCLAPFNLTAPAFETKQQFQTESAGQPSVPFKVENVWFTCDVITVRWSVGLKPQVVGGVSILETRKCKDSKYGWLIKKIYAEFNSAAWLADIGKLLPGCPASDGATHPGKREVFSA</sequence>
<keyword evidence="3" id="KW-1185">Reference proteome</keyword>
<dbReference type="Pfam" id="PF26534">
    <property type="entry name" value="NTF2_7"/>
    <property type="match status" value="1"/>
</dbReference>